<sequence length="77" mass="7945">MSRPGLALFAGRSLVALACIGCLTAVATWHAGGLVRSGEIDRMLRMGAHAPPPPVDTKPRGKLDKGRLNALAATAGR</sequence>
<comment type="caution">
    <text evidence="2">The sequence shown here is derived from an EMBL/GenBank/DDBJ whole genome shotgun (WGS) entry which is preliminary data.</text>
</comment>
<evidence type="ECO:0000313" key="2">
    <source>
        <dbReference type="EMBL" id="TDR85132.1"/>
    </source>
</evidence>
<feature type="compositionally biased region" description="Basic and acidic residues" evidence="1">
    <location>
        <begin position="57"/>
        <end position="67"/>
    </location>
</feature>
<organism evidence="2 3">
    <name type="scientific">Enterovirga rhinocerotis</name>
    <dbReference type="NCBI Taxonomy" id="1339210"/>
    <lineage>
        <taxon>Bacteria</taxon>
        <taxon>Pseudomonadati</taxon>
        <taxon>Pseudomonadota</taxon>
        <taxon>Alphaproteobacteria</taxon>
        <taxon>Hyphomicrobiales</taxon>
        <taxon>Methylobacteriaceae</taxon>
        <taxon>Enterovirga</taxon>
    </lineage>
</organism>
<name>A0A4R7BKM6_9HYPH</name>
<evidence type="ECO:0000256" key="1">
    <source>
        <dbReference type="SAM" id="MobiDB-lite"/>
    </source>
</evidence>
<proteinExistence type="predicted"/>
<gene>
    <name evidence="2" type="ORF">EV668_4674</name>
</gene>
<accession>A0A4R7BKM6</accession>
<protein>
    <submittedName>
        <fullName evidence="2">Uncharacterized protein</fullName>
    </submittedName>
</protein>
<reference evidence="2 3" key="1">
    <citation type="submission" date="2019-03" db="EMBL/GenBank/DDBJ databases">
        <title>Genomic Encyclopedia of Type Strains, Phase IV (KMG-IV): sequencing the most valuable type-strain genomes for metagenomic binning, comparative biology and taxonomic classification.</title>
        <authorList>
            <person name="Goeker M."/>
        </authorList>
    </citation>
    <scope>NUCLEOTIDE SEQUENCE [LARGE SCALE GENOMIC DNA]</scope>
    <source>
        <strain evidence="2 3">DSM 25903</strain>
    </source>
</reference>
<dbReference type="AlphaFoldDB" id="A0A4R7BKM6"/>
<dbReference type="RefSeq" id="WP_133774697.1">
    <property type="nucleotide sequence ID" value="NZ_SNZR01000018.1"/>
</dbReference>
<feature type="region of interest" description="Disordered" evidence="1">
    <location>
        <begin position="47"/>
        <end position="68"/>
    </location>
</feature>
<evidence type="ECO:0000313" key="3">
    <source>
        <dbReference type="Proteomes" id="UP000295122"/>
    </source>
</evidence>
<dbReference type="Proteomes" id="UP000295122">
    <property type="component" value="Unassembled WGS sequence"/>
</dbReference>
<keyword evidence="3" id="KW-1185">Reference proteome</keyword>
<dbReference type="EMBL" id="SNZR01000018">
    <property type="protein sequence ID" value="TDR85132.1"/>
    <property type="molecule type" value="Genomic_DNA"/>
</dbReference>